<reference evidence="2 3" key="1">
    <citation type="submission" date="2024-05" db="EMBL/GenBank/DDBJ databases">
        <title>Genome sequencing and assembly of Indian major carp, Cirrhinus mrigala (Hamilton, 1822).</title>
        <authorList>
            <person name="Mohindra V."/>
            <person name="Chowdhury L.M."/>
            <person name="Lal K."/>
            <person name="Jena J.K."/>
        </authorList>
    </citation>
    <scope>NUCLEOTIDE SEQUENCE [LARGE SCALE GENOMIC DNA]</scope>
    <source>
        <strain evidence="2">CM1030</strain>
        <tissue evidence="2">Blood</tissue>
    </source>
</reference>
<comment type="caution">
    <text evidence="2">The sequence shown here is derived from an EMBL/GenBank/DDBJ whole genome shotgun (WGS) entry which is preliminary data.</text>
</comment>
<feature type="non-terminal residue" evidence="2">
    <location>
        <position position="64"/>
    </location>
</feature>
<accession>A0ABD0P0N3</accession>
<dbReference type="PANTHER" id="PTHR45570">
    <property type="entry name" value="CARBOXYLIC ESTER HYDROLASE"/>
    <property type="match status" value="1"/>
</dbReference>
<dbReference type="InterPro" id="IPR002018">
    <property type="entry name" value="CarbesteraseB"/>
</dbReference>
<dbReference type="AlphaFoldDB" id="A0ABD0P0N3"/>
<proteinExistence type="predicted"/>
<name>A0ABD0P0N3_CIRMR</name>
<dbReference type="PANTHER" id="PTHR45570:SF1">
    <property type="entry name" value="CARBOXYLIC ESTER HYDROLASE"/>
    <property type="match status" value="1"/>
</dbReference>
<evidence type="ECO:0000313" key="2">
    <source>
        <dbReference type="EMBL" id="KAL0167657.1"/>
    </source>
</evidence>
<protein>
    <recommendedName>
        <fullName evidence="1">Carboxylesterase type B domain-containing protein</fullName>
    </recommendedName>
</protein>
<dbReference type="Proteomes" id="UP001529510">
    <property type="component" value="Unassembled WGS sequence"/>
</dbReference>
<dbReference type="EMBL" id="JAMKFB020000018">
    <property type="protein sequence ID" value="KAL0167657.1"/>
    <property type="molecule type" value="Genomic_DNA"/>
</dbReference>
<evidence type="ECO:0000259" key="1">
    <source>
        <dbReference type="Pfam" id="PF00135"/>
    </source>
</evidence>
<gene>
    <name evidence="2" type="ORF">M9458_035879</name>
</gene>
<dbReference type="InterPro" id="IPR029058">
    <property type="entry name" value="AB_hydrolase_fold"/>
</dbReference>
<organism evidence="2 3">
    <name type="scientific">Cirrhinus mrigala</name>
    <name type="common">Mrigala</name>
    <dbReference type="NCBI Taxonomy" id="683832"/>
    <lineage>
        <taxon>Eukaryota</taxon>
        <taxon>Metazoa</taxon>
        <taxon>Chordata</taxon>
        <taxon>Craniata</taxon>
        <taxon>Vertebrata</taxon>
        <taxon>Euteleostomi</taxon>
        <taxon>Actinopterygii</taxon>
        <taxon>Neopterygii</taxon>
        <taxon>Teleostei</taxon>
        <taxon>Ostariophysi</taxon>
        <taxon>Cypriniformes</taxon>
        <taxon>Cyprinidae</taxon>
        <taxon>Labeoninae</taxon>
        <taxon>Labeonini</taxon>
        <taxon>Cirrhinus</taxon>
    </lineage>
</organism>
<evidence type="ECO:0000313" key="3">
    <source>
        <dbReference type="Proteomes" id="UP001529510"/>
    </source>
</evidence>
<feature type="domain" description="Carboxylesterase type B" evidence="1">
    <location>
        <begin position="1"/>
        <end position="64"/>
    </location>
</feature>
<sequence length="64" mass="7089">DCLYLNIFVPVSVNLSLPIATPLPVMVWIHGGDFIAGSASKPLYDGRFISNYSNTVVVNMEYRL</sequence>
<keyword evidence="3" id="KW-1185">Reference proteome</keyword>
<dbReference type="Pfam" id="PF00135">
    <property type="entry name" value="COesterase"/>
    <property type="match status" value="1"/>
</dbReference>
<dbReference type="Gene3D" id="3.40.50.1820">
    <property type="entry name" value="alpha/beta hydrolase"/>
    <property type="match status" value="1"/>
</dbReference>
<feature type="non-terminal residue" evidence="2">
    <location>
        <position position="1"/>
    </location>
</feature>
<dbReference type="SUPFAM" id="SSF53474">
    <property type="entry name" value="alpha/beta-Hydrolases"/>
    <property type="match status" value="1"/>
</dbReference>